<dbReference type="Proteomes" id="UP000663889">
    <property type="component" value="Unassembled WGS sequence"/>
</dbReference>
<reference evidence="1" key="1">
    <citation type="submission" date="2021-02" db="EMBL/GenBank/DDBJ databases">
        <authorList>
            <person name="Nowell W R."/>
        </authorList>
    </citation>
    <scope>NUCLEOTIDE SEQUENCE</scope>
</reference>
<dbReference type="AlphaFoldDB" id="A0A815IMZ0"/>
<evidence type="ECO:0000313" key="2">
    <source>
        <dbReference type="Proteomes" id="UP000663889"/>
    </source>
</evidence>
<dbReference type="EMBL" id="CAJNOU010003102">
    <property type="protein sequence ID" value="CAF1370975.1"/>
    <property type="molecule type" value="Genomic_DNA"/>
</dbReference>
<accession>A0A815IMZ0</accession>
<protein>
    <submittedName>
        <fullName evidence="1">Uncharacterized protein</fullName>
    </submittedName>
</protein>
<organism evidence="1 2">
    <name type="scientific">Rotaria sordida</name>
    <dbReference type="NCBI Taxonomy" id="392033"/>
    <lineage>
        <taxon>Eukaryota</taxon>
        <taxon>Metazoa</taxon>
        <taxon>Spiralia</taxon>
        <taxon>Gnathifera</taxon>
        <taxon>Rotifera</taxon>
        <taxon>Eurotatoria</taxon>
        <taxon>Bdelloidea</taxon>
        <taxon>Philodinida</taxon>
        <taxon>Philodinidae</taxon>
        <taxon>Rotaria</taxon>
    </lineage>
</organism>
<proteinExistence type="predicted"/>
<comment type="caution">
    <text evidence="1">The sequence shown here is derived from an EMBL/GenBank/DDBJ whole genome shotgun (WGS) entry which is preliminary data.</text>
</comment>
<evidence type="ECO:0000313" key="1">
    <source>
        <dbReference type="EMBL" id="CAF1370975.1"/>
    </source>
</evidence>
<sequence>MNERHTFASAHPQSLSHIIIKRSTPVVPVLLGPQIPRRELEETYERYCRALLTLFVPWRNGHHIVDDSNTFVIAHSHHARMIKEWKRDIEIRRDQARSYLISGEDTLEVRDDDVQVEVVTSEIPTSPFKAQIAVVPPVTASTAVSFPTKSDVIKKFTLNGQQKFAFMIGTSHLDGDNQFHTGIYCFDFLFIKYH</sequence>
<gene>
    <name evidence="1" type="ORF">SEV965_LOCUS29893</name>
</gene>
<name>A0A815IMZ0_9BILA</name>